<evidence type="ECO:0000313" key="4">
    <source>
        <dbReference type="EMBL" id="KAH8378381.1"/>
    </source>
</evidence>
<feature type="domain" description="Peptidase S1" evidence="3">
    <location>
        <begin position="1"/>
        <end position="224"/>
    </location>
</feature>
<dbReference type="SUPFAM" id="SSF50494">
    <property type="entry name" value="Trypsin-like serine proteases"/>
    <property type="match status" value="1"/>
</dbReference>
<evidence type="ECO:0000256" key="2">
    <source>
        <dbReference type="ARBA" id="ARBA00024195"/>
    </source>
</evidence>
<sequence length="226" mass="24892">MVAVLDDRQHFIAAGALIAPGQVLSSGHLVTAGQLQVRAGEWDRQSSKELYPHADRRVKQITTHTDFRNGSKYNNIALLQLAAPYRGLPHVAPIRLAHDSLDSLDLSKCFVSAWGSRSAELQAFPLSTLPTSECESQLRAERILWFGRFIRENLLCAAVQPSIESCGVDDGAPLVCPMKSQPQEYALVGLVNCGWRSSRLSHTQLPGVYSNVTHFADWITAQLNES</sequence>
<dbReference type="GO" id="GO:0004252">
    <property type="term" value="F:serine-type endopeptidase activity"/>
    <property type="evidence" value="ECO:0007669"/>
    <property type="project" value="InterPro"/>
</dbReference>
<dbReference type="PANTHER" id="PTHR24256">
    <property type="entry name" value="TRYPTASE-RELATED"/>
    <property type="match status" value="1"/>
</dbReference>
<accession>A0AAD4K940</accession>
<dbReference type="Proteomes" id="UP001200034">
    <property type="component" value="Unassembled WGS sequence"/>
</dbReference>
<dbReference type="SMART" id="SM00020">
    <property type="entry name" value="Tryp_SPc"/>
    <property type="match status" value="1"/>
</dbReference>
<keyword evidence="1" id="KW-1015">Disulfide bond</keyword>
<organism evidence="4 5">
    <name type="scientific">Drosophila rubida</name>
    <dbReference type="NCBI Taxonomy" id="30044"/>
    <lineage>
        <taxon>Eukaryota</taxon>
        <taxon>Metazoa</taxon>
        <taxon>Ecdysozoa</taxon>
        <taxon>Arthropoda</taxon>
        <taxon>Hexapoda</taxon>
        <taxon>Insecta</taxon>
        <taxon>Pterygota</taxon>
        <taxon>Neoptera</taxon>
        <taxon>Endopterygota</taxon>
        <taxon>Diptera</taxon>
        <taxon>Brachycera</taxon>
        <taxon>Muscomorpha</taxon>
        <taxon>Ephydroidea</taxon>
        <taxon>Drosophilidae</taxon>
        <taxon>Drosophila</taxon>
    </lineage>
</organism>
<name>A0AAD4K940_9MUSC</name>
<dbReference type="InterPro" id="IPR043504">
    <property type="entry name" value="Peptidase_S1_PA_chymotrypsin"/>
</dbReference>
<evidence type="ECO:0000313" key="5">
    <source>
        <dbReference type="Proteomes" id="UP001200034"/>
    </source>
</evidence>
<gene>
    <name evidence="4" type="ORF">KR093_011083</name>
</gene>
<evidence type="ECO:0000259" key="3">
    <source>
        <dbReference type="PROSITE" id="PS50240"/>
    </source>
</evidence>
<dbReference type="AlphaFoldDB" id="A0AAD4K940"/>
<comment type="caution">
    <text evidence="4">The sequence shown here is derived from an EMBL/GenBank/DDBJ whole genome shotgun (WGS) entry which is preliminary data.</text>
</comment>
<dbReference type="InterPro" id="IPR009003">
    <property type="entry name" value="Peptidase_S1_PA"/>
</dbReference>
<proteinExistence type="inferred from homology"/>
<evidence type="ECO:0000256" key="1">
    <source>
        <dbReference type="ARBA" id="ARBA00023157"/>
    </source>
</evidence>
<protein>
    <recommendedName>
        <fullName evidence="3">Peptidase S1 domain-containing protein</fullName>
    </recommendedName>
</protein>
<reference evidence="4" key="1">
    <citation type="journal article" date="2021" name="Mol. Ecol. Resour.">
        <title>Phylogenomic analyses of the genus Drosophila reveals genomic signals of climate adaptation.</title>
        <authorList>
            <person name="Li F."/>
            <person name="Rane R.V."/>
            <person name="Luria V."/>
            <person name="Xiong Z."/>
            <person name="Chen J."/>
            <person name="Li Z."/>
            <person name="Catullo R.A."/>
            <person name="Griffin P.C."/>
            <person name="Schiffer M."/>
            <person name="Pearce S."/>
            <person name="Lee S.F."/>
            <person name="McElroy K."/>
            <person name="Stocker A."/>
            <person name="Shirriffs J."/>
            <person name="Cockerell F."/>
            <person name="Coppin C."/>
            <person name="Sgro C.M."/>
            <person name="Karger A."/>
            <person name="Cain J.W."/>
            <person name="Weber J.A."/>
            <person name="Santpere G."/>
            <person name="Kirschner M.W."/>
            <person name="Hoffmann A.A."/>
            <person name="Oakeshott J.G."/>
            <person name="Zhang G."/>
        </authorList>
    </citation>
    <scope>NUCLEOTIDE SEQUENCE</scope>
    <source>
        <strain evidence="4">BGI-SZ-2011g</strain>
    </source>
</reference>
<keyword evidence="5" id="KW-1185">Reference proteome</keyword>
<dbReference type="Pfam" id="PF00089">
    <property type="entry name" value="Trypsin"/>
    <property type="match status" value="1"/>
</dbReference>
<comment type="similarity">
    <text evidence="2">Belongs to the peptidase S1 family. CLIP subfamily.</text>
</comment>
<dbReference type="InterPro" id="IPR001254">
    <property type="entry name" value="Trypsin_dom"/>
</dbReference>
<dbReference type="Gene3D" id="2.40.10.10">
    <property type="entry name" value="Trypsin-like serine proteases"/>
    <property type="match status" value="1"/>
</dbReference>
<dbReference type="InterPro" id="IPR051487">
    <property type="entry name" value="Ser/Thr_Proteases_Immune/Dev"/>
</dbReference>
<dbReference type="PROSITE" id="PS50240">
    <property type="entry name" value="TRYPSIN_DOM"/>
    <property type="match status" value="1"/>
</dbReference>
<dbReference type="GO" id="GO:0006508">
    <property type="term" value="P:proteolysis"/>
    <property type="evidence" value="ECO:0007669"/>
    <property type="project" value="InterPro"/>
</dbReference>
<dbReference type="EMBL" id="JAJJHW010001127">
    <property type="protein sequence ID" value="KAH8378381.1"/>
    <property type="molecule type" value="Genomic_DNA"/>
</dbReference>